<dbReference type="SMART" id="SM00256">
    <property type="entry name" value="FBOX"/>
    <property type="match status" value="1"/>
</dbReference>
<dbReference type="Gene3D" id="1.20.1280.50">
    <property type="match status" value="1"/>
</dbReference>
<name>A0A9D4X1L7_PEA</name>
<dbReference type="CDD" id="cd22160">
    <property type="entry name" value="F-box_AtFBL13-like"/>
    <property type="match status" value="1"/>
</dbReference>
<sequence>MIHSSSSQEYSETSMEESPDRLTNLSDCVLLPIKICGIQWKNLRKQLPTRSLTSSPPDPKEDRLSNLPDCILLHILSLLNIKEAIHTCIVSKRWRNLWKHLPSLSLSSSDFPSIEGFTKFVSQILSQRDASTSLHALKLDSKILIKQPGLFERILKYAVSHNIQHLQIVGNHDFELFRSCFASCHTLTSLSVFNIFPHQEVIFSKYLNFPALRSLHISNVIFPDGDDPFSAFPKLNTLTIAHFQILGEQNLSITSATLLELTIQSYSVLHKIKLSTPNLCTISLIGFPFQILSGSHLTSVKHVYIDTKKCLLDNFVKPLLGNLVKPLSDLRSWFLELTNIKSLTISTYTLQVLSLVPDLLKVEFPSLCNLKLLNIEMKPAADRLSNKLIDTKLILDYLLQNSPSAKVRFIKFAPKRNIDYLAKIVSTRIRIGAGGSVRHFFWQDEQ</sequence>
<dbReference type="EMBL" id="JAMSHJ010000005">
    <property type="protein sequence ID" value="KAI5410665.1"/>
    <property type="molecule type" value="Genomic_DNA"/>
</dbReference>
<evidence type="ECO:0000259" key="1">
    <source>
        <dbReference type="PROSITE" id="PS50181"/>
    </source>
</evidence>
<dbReference type="AlphaFoldDB" id="A0A9D4X1L7"/>
<feature type="domain" description="F-box" evidence="1">
    <location>
        <begin position="61"/>
        <end position="114"/>
    </location>
</feature>
<evidence type="ECO:0000313" key="2">
    <source>
        <dbReference type="EMBL" id="KAI5410665.1"/>
    </source>
</evidence>
<dbReference type="PANTHER" id="PTHR32212:SF269">
    <property type="entry name" value="F-BOX_RNI_FBD-LIKE DOMAIN PROTEIN"/>
    <property type="match status" value="1"/>
</dbReference>
<dbReference type="InterPro" id="IPR001810">
    <property type="entry name" value="F-box_dom"/>
</dbReference>
<dbReference type="SUPFAM" id="SSF81383">
    <property type="entry name" value="F-box domain"/>
    <property type="match status" value="1"/>
</dbReference>
<dbReference type="InterPro" id="IPR036047">
    <property type="entry name" value="F-box-like_dom_sf"/>
</dbReference>
<dbReference type="PANTHER" id="PTHR32212">
    <property type="entry name" value="CYCLIN-LIKE F-BOX"/>
    <property type="match status" value="1"/>
</dbReference>
<dbReference type="Pfam" id="PF00646">
    <property type="entry name" value="F-box"/>
    <property type="match status" value="1"/>
</dbReference>
<evidence type="ECO:0000313" key="3">
    <source>
        <dbReference type="Proteomes" id="UP001058974"/>
    </source>
</evidence>
<comment type="caution">
    <text evidence="2">The sequence shown here is derived from an EMBL/GenBank/DDBJ whole genome shotgun (WGS) entry which is preliminary data.</text>
</comment>
<dbReference type="InterPro" id="IPR053781">
    <property type="entry name" value="F-box_AtFBL13-like"/>
</dbReference>
<accession>A0A9D4X1L7</accession>
<reference evidence="2 3" key="1">
    <citation type="journal article" date="2022" name="Nat. Genet.">
        <title>Improved pea reference genome and pan-genome highlight genomic features and evolutionary characteristics.</title>
        <authorList>
            <person name="Yang T."/>
            <person name="Liu R."/>
            <person name="Luo Y."/>
            <person name="Hu S."/>
            <person name="Wang D."/>
            <person name="Wang C."/>
            <person name="Pandey M.K."/>
            <person name="Ge S."/>
            <person name="Xu Q."/>
            <person name="Li N."/>
            <person name="Li G."/>
            <person name="Huang Y."/>
            <person name="Saxena R.K."/>
            <person name="Ji Y."/>
            <person name="Li M."/>
            <person name="Yan X."/>
            <person name="He Y."/>
            <person name="Liu Y."/>
            <person name="Wang X."/>
            <person name="Xiang C."/>
            <person name="Varshney R.K."/>
            <person name="Ding H."/>
            <person name="Gao S."/>
            <person name="Zong X."/>
        </authorList>
    </citation>
    <scope>NUCLEOTIDE SEQUENCE [LARGE SCALE GENOMIC DNA]</scope>
    <source>
        <strain evidence="2 3">cv. Zhongwan 6</strain>
    </source>
</reference>
<keyword evidence="3" id="KW-1185">Reference proteome</keyword>
<gene>
    <name evidence="2" type="ORF">KIW84_055981</name>
</gene>
<dbReference type="SUPFAM" id="SSF52047">
    <property type="entry name" value="RNI-like"/>
    <property type="match status" value="1"/>
</dbReference>
<dbReference type="Proteomes" id="UP001058974">
    <property type="component" value="Chromosome 5"/>
</dbReference>
<organism evidence="2 3">
    <name type="scientific">Pisum sativum</name>
    <name type="common">Garden pea</name>
    <name type="synonym">Lathyrus oleraceus</name>
    <dbReference type="NCBI Taxonomy" id="3888"/>
    <lineage>
        <taxon>Eukaryota</taxon>
        <taxon>Viridiplantae</taxon>
        <taxon>Streptophyta</taxon>
        <taxon>Embryophyta</taxon>
        <taxon>Tracheophyta</taxon>
        <taxon>Spermatophyta</taxon>
        <taxon>Magnoliopsida</taxon>
        <taxon>eudicotyledons</taxon>
        <taxon>Gunneridae</taxon>
        <taxon>Pentapetalae</taxon>
        <taxon>rosids</taxon>
        <taxon>fabids</taxon>
        <taxon>Fabales</taxon>
        <taxon>Fabaceae</taxon>
        <taxon>Papilionoideae</taxon>
        <taxon>50 kb inversion clade</taxon>
        <taxon>NPAAA clade</taxon>
        <taxon>Hologalegina</taxon>
        <taxon>IRL clade</taxon>
        <taxon>Fabeae</taxon>
        <taxon>Lathyrus</taxon>
    </lineage>
</organism>
<proteinExistence type="predicted"/>
<protein>
    <recommendedName>
        <fullName evidence="1">F-box domain-containing protein</fullName>
    </recommendedName>
</protein>
<dbReference type="Gramene" id="Psat05G0598100-T1">
    <property type="protein sequence ID" value="KAI5410665.1"/>
    <property type="gene ID" value="KIW84_055981"/>
</dbReference>
<dbReference type="OrthoDB" id="1848700at2759"/>
<dbReference type="PROSITE" id="PS50181">
    <property type="entry name" value="FBOX"/>
    <property type="match status" value="1"/>
</dbReference>